<keyword evidence="1" id="KW-0472">Membrane</keyword>
<name>A0A0L6TYT7_9FIRM</name>
<feature type="transmembrane region" description="Helical" evidence="1">
    <location>
        <begin position="6"/>
        <end position="25"/>
    </location>
</feature>
<sequence length="498" mass="54313">MTTVFIIIGTIGLILFLGILIVFRIMKKPLKIPAIFLAGFSVLMIIGYIAFQTLLPALGIIDNNSSDIPVINEPTYNAGANNTPSFENPGMATNIIELGGLGDGVFDNTAVIQTAEDNGVDIYFPDGVYRINGYILKKNSSWYGQSKFGTIFLYDDEFNYALPSILEDPEASGNGGSPFLRTEFSDDQFITSDDYNSFVMQDFTLKWRVTTDYLEPLGGKADLWYVGNCKDIILRNLCFDSDDASVVGTAFFTTIGAVDGLLIEGCTFIQDSNPLMGEYHGYGGPLCLQNFTRTRGSSNFIIRNNHFVKKHGADELIWISAGSNFIDGIYILNNTFEVTSNEPEMGFQSTAIRIRSSSTTGYSTPGKSYVDNIHIMNNTITGGTFAYSVVTINESEDNSMPPINYVNVSNNVINATTNFNVEDYETWACALSLNGTGTVYSIAENNTIAGNFEAGIDGFKIVRNNQLDLTDCRQGIRGAQIALGNVVNISGIGVTGID</sequence>
<dbReference type="SUPFAM" id="SSF51126">
    <property type="entry name" value="Pectin lyase-like"/>
    <property type="match status" value="1"/>
</dbReference>
<evidence type="ECO:0000313" key="2">
    <source>
        <dbReference type="EMBL" id="KNZ41403.1"/>
    </source>
</evidence>
<proteinExistence type="predicted"/>
<dbReference type="Gene3D" id="2.160.20.10">
    <property type="entry name" value="Single-stranded right-handed beta-helix, Pectin lyase-like"/>
    <property type="match status" value="1"/>
</dbReference>
<dbReference type="AlphaFoldDB" id="A0A0L6TYT7"/>
<reference evidence="3" key="1">
    <citation type="submission" date="2015-07" db="EMBL/GenBank/DDBJ databases">
        <title>Draft genome sequence of Acetobacterium bakii DSM 8293, a potential psychrophilic chemical producer through syngas fermentation.</title>
        <authorList>
            <person name="Song Y."/>
            <person name="Hwang S."/>
            <person name="Cho B.-K."/>
        </authorList>
    </citation>
    <scope>NUCLEOTIDE SEQUENCE [LARGE SCALE GENOMIC DNA]</scope>
    <source>
        <strain evidence="3">DSM 8239</strain>
    </source>
</reference>
<evidence type="ECO:0000313" key="3">
    <source>
        <dbReference type="Proteomes" id="UP000036873"/>
    </source>
</evidence>
<gene>
    <name evidence="2" type="ORF">AKG39_12360</name>
</gene>
<keyword evidence="1" id="KW-0812">Transmembrane</keyword>
<dbReference type="InterPro" id="IPR011050">
    <property type="entry name" value="Pectin_lyase_fold/virulence"/>
</dbReference>
<dbReference type="EMBL" id="LGYO01000031">
    <property type="protein sequence ID" value="KNZ41403.1"/>
    <property type="molecule type" value="Genomic_DNA"/>
</dbReference>
<dbReference type="InterPro" id="IPR012334">
    <property type="entry name" value="Pectin_lyas_fold"/>
</dbReference>
<organism evidence="2 3">
    <name type="scientific">Acetobacterium bakii</name>
    <dbReference type="NCBI Taxonomy" id="52689"/>
    <lineage>
        <taxon>Bacteria</taxon>
        <taxon>Bacillati</taxon>
        <taxon>Bacillota</taxon>
        <taxon>Clostridia</taxon>
        <taxon>Eubacteriales</taxon>
        <taxon>Eubacteriaceae</taxon>
        <taxon>Acetobacterium</taxon>
    </lineage>
</organism>
<feature type="transmembrane region" description="Helical" evidence="1">
    <location>
        <begin position="32"/>
        <end position="51"/>
    </location>
</feature>
<comment type="caution">
    <text evidence="2">The sequence shown here is derived from an EMBL/GenBank/DDBJ whole genome shotgun (WGS) entry which is preliminary data.</text>
</comment>
<evidence type="ECO:0000256" key="1">
    <source>
        <dbReference type="SAM" id="Phobius"/>
    </source>
</evidence>
<keyword evidence="1" id="KW-1133">Transmembrane helix</keyword>
<protein>
    <submittedName>
        <fullName evidence="2">Uncharacterized protein</fullName>
    </submittedName>
</protein>
<accession>A0A0L6TYT7</accession>
<dbReference type="Proteomes" id="UP000036873">
    <property type="component" value="Unassembled WGS sequence"/>
</dbReference>
<dbReference type="RefSeq" id="WP_050740710.1">
    <property type="nucleotide sequence ID" value="NZ_LGYO01000031.1"/>
</dbReference>
<keyword evidence="3" id="KW-1185">Reference proteome</keyword>